<name>A0AA41QKI7_9HYPH</name>
<dbReference type="InterPro" id="IPR003737">
    <property type="entry name" value="GlcNAc_PI_deacetylase-related"/>
</dbReference>
<dbReference type="EMBL" id="JALAZD010000001">
    <property type="protein sequence ID" value="MCI0125867.1"/>
    <property type="molecule type" value="Genomic_DNA"/>
</dbReference>
<proteinExistence type="predicted"/>
<dbReference type="GO" id="GO:0016811">
    <property type="term" value="F:hydrolase activity, acting on carbon-nitrogen (but not peptide) bonds, in linear amides"/>
    <property type="evidence" value="ECO:0007669"/>
    <property type="project" value="TreeGrafter"/>
</dbReference>
<keyword evidence="2" id="KW-1185">Reference proteome</keyword>
<dbReference type="PANTHER" id="PTHR12993">
    <property type="entry name" value="N-ACETYLGLUCOSAMINYL-PHOSPHATIDYLINOSITOL DE-N-ACETYLASE-RELATED"/>
    <property type="match status" value="1"/>
</dbReference>
<dbReference type="AlphaFoldDB" id="A0AA41QKI7"/>
<sequence length="273" mass="30279">MNYPLKVLVVEAHPDEAEMYAGGTVRLLADKGVAVKFMSLTNGDAGHHVMERGPLKRRRAHEAYTAARLLGVLDYEILDNHDGELMPDLALRQKVISAICRWQADVVITFHDECDGHLDNRAAARAVREAVGFSGNANIVGDIPALERAPICLKMTDYGSIQVHKHDVVVSNDASIEAKLKACAAHATQFLEYAPYERGFFDEASAARDWPAQRALVLKHWPEFMYALDEMRPALRARYGEAKGNEIKFAESFDLAPYGRKVTAAEVSELFGL</sequence>
<dbReference type="Pfam" id="PF02585">
    <property type="entry name" value="PIG-L"/>
    <property type="match status" value="1"/>
</dbReference>
<evidence type="ECO:0000313" key="1">
    <source>
        <dbReference type="EMBL" id="MCI0125867.1"/>
    </source>
</evidence>
<organism evidence="1 2">
    <name type="scientific">Paradevosia shaoguanensis</name>
    <dbReference type="NCBI Taxonomy" id="1335043"/>
    <lineage>
        <taxon>Bacteria</taxon>
        <taxon>Pseudomonadati</taxon>
        <taxon>Pseudomonadota</taxon>
        <taxon>Alphaproteobacteria</taxon>
        <taxon>Hyphomicrobiales</taxon>
        <taxon>Devosiaceae</taxon>
        <taxon>Paradevosia</taxon>
    </lineage>
</organism>
<gene>
    <name evidence="1" type="ORF">ML536_03400</name>
</gene>
<dbReference type="Gene3D" id="3.40.50.10320">
    <property type="entry name" value="LmbE-like"/>
    <property type="match status" value="1"/>
</dbReference>
<comment type="caution">
    <text evidence="1">The sequence shown here is derived from an EMBL/GenBank/DDBJ whole genome shotgun (WGS) entry which is preliminary data.</text>
</comment>
<evidence type="ECO:0000313" key="2">
    <source>
        <dbReference type="Proteomes" id="UP001156140"/>
    </source>
</evidence>
<accession>A0AA41QKI7</accession>
<dbReference type="InterPro" id="IPR024078">
    <property type="entry name" value="LmbE-like_dom_sf"/>
</dbReference>
<dbReference type="SUPFAM" id="SSF102588">
    <property type="entry name" value="LmbE-like"/>
    <property type="match status" value="1"/>
</dbReference>
<dbReference type="RefSeq" id="WP_182398158.1">
    <property type="nucleotide sequence ID" value="NZ_JAKETQ010000001.1"/>
</dbReference>
<reference evidence="1" key="1">
    <citation type="submission" date="2022-03" db="EMBL/GenBank/DDBJ databases">
        <title>The complete genome sequence of a Methyloterrigena soli.</title>
        <authorList>
            <person name="Zi Z."/>
        </authorList>
    </citation>
    <scope>NUCLEOTIDE SEQUENCE</scope>
    <source>
        <strain evidence="1">M48</strain>
    </source>
</reference>
<protein>
    <submittedName>
        <fullName evidence="1">PIG-L family deacetylase</fullName>
    </submittedName>
</protein>
<dbReference type="Proteomes" id="UP001156140">
    <property type="component" value="Unassembled WGS sequence"/>
</dbReference>
<dbReference type="PANTHER" id="PTHR12993:SF11">
    <property type="entry name" value="N-ACETYLGLUCOSAMINYL-PHOSPHATIDYLINOSITOL DE-N-ACETYLASE"/>
    <property type="match status" value="1"/>
</dbReference>